<sequence length="721" mass="79435">MTALMTPILRSGYMPARADSDPCREQDLGLFEVVVRDGAARIGRLHTLHGSLQTPALLPVVNPNLRTIEPREMWDRYGVDALITNSYVIWKHEKLKDEALSEGIHSLLDFPGVVMTDSGTFQSYVYGDVEVGVSEIVEFQRDIGVDIGTMLDVFGRPDMTRLELEECVQETARRAPESLAAVGDKMLLNGPIQGGTHQDLRAEAASLMGSAEEGGRGFSVHPLGGIVPLMEKQRYRDLFEALMAARSTTPSDRPIHMFGCGHPMLFPMAIALGADLFDSAAYAIFARDDRLLSPEGTIKLGSLTEWPVTSSALFGRTPGEVREMDEEERSVLLAHHNLEVTQTELAKCREAVREGRIWQLAERRSHANPQLREAFLWVLDQLEKIPDEPSGEAALQILASTNPVRLGREDISDDVGSRPHILHLHALLSMRWRTPGSWWDGSDDNPDRVVLIDSAPPPWRITALGAAMSSLLENPRSVVMIPTPLGPIPYTMEDVSPWCHLECSDEIWLEPYDDEEILEGLEELGLQDLPLVRVTPTDIPDDERSSEVRDWLDRCSIVDKLSVLCAIPPLEACRLTGEMEVRRSNTDRIVNVLNDGQHILSPRLTDGGISLALEGASRLNSKTNPPALFGEQTLDSGSDHPGVPRVRLLEDAVPFVGRGRNVMHGYILGADPHLIPGQPCIVVDDGGRLVAHGTAITTPREMSQLSKGVAVRVREGALRGD</sequence>
<accession>A0A075HT77</accession>
<dbReference type="Gene3D" id="3.10.450.90">
    <property type="entry name" value="ArcTGT, C2 domain"/>
    <property type="match status" value="1"/>
</dbReference>
<dbReference type="PANTHER" id="PTHR46499">
    <property type="entry name" value="QUEUINE TRNA-RIBOSYLTRANSFERASE"/>
    <property type="match status" value="1"/>
</dbReference>
<proteinExistence type="predicted"/>
<dbReference type="SUPFAM" id="SSF88697">
    <property type="entry name" value="PUA domain-like"/>
    <property type="match status" value="1"/>
</dbReference>
<dbReference type="EMBL" id="KF901141">
    <property type="protein sequence ID" value="AIF19561.1"/>
    <property type="molecule type" value="Genomic_DNA"/>
</dbReference>
<organism evidence="8">
    <name type="scientific">uncultured marine group II/III euryarchaeote KM3_87_C01</name>
    <dbReference type="NCBI Taxonomy" id="1456531"/>
    <lineage>
        <taxon>Archaea</taxon>
        <taxon>Methanobacteriati</taxon>
        <taxon>Methanobacteriota</taxon>
        <taxon>environmental samples</taxon>
    </lineage>
</organism>
<dbReference type="NCBIfam" id="TIGR00432">
    <property type="entry name" value="arcsn_tRNA_tgt"/>
    <property type="match status" value="1"/>
</dbReference>
<dbReference type="InterPro" id="IPR015947">
    <property type="entry name" value="PUA-like_sf"/>
</dbReference>
<evidence type="ECO:0000256" key="6">
    <source>
        <dbReference type="ARBA" id="ARBA00022833"/>
    </source>
</evidence>
<dbReference type="InterPro" id="IPR036511">
    <property type="entry name" value="TGT-like_sf"/>
</dbReference>
<evidence type="ECO:0000256" key="5">
    <source>
        <dbReference type="ARBA" id="ARBA00022723"/>
    </source>
</evidence>
<dbReference type="Pfam" id="PF01472">
    <property type="entry name" value="PUA"/>
    <property type="match status" value="1"/>
</dbReference>
<feature type="domain" description="PUA" evidence="7">
    <location>
        <begin position="644"/>
        <end position="718"/>
    </location>
</feature>
<evidence type="ECO:0000256" key="4">
    <source>
        <dbReference type="ARBA" id="ARBA00022694"/>
    </source>
</evidence>
<dbReference type="AlphaFoldDB" id="A0A075HT77"/>
<keyword evidence="2 8" id="KW-0328">Glycosyltransferase</keyword>
<evidence type="ECO:0000256" key="3">
    <source>
        <dbReference type="ARBA" id="ARBA00022679"/>
    </source>
</evidence>
<evidence type="ECO:0000313" key="8">
    <source>
        <dbReference type="EMBL" id="AIF19561.1"/>
    </source>
</evidence>
<evidence type="ECO:0000256" key="1">
    <source>
        <dbReference type="ARBA" id="ARBA00005030"/>
    </source>
</evidence>
<name>A0A075HT77_9EURY</name>
<dbReference type="SUPFAM" id="SSF51713">
    <property type="entry name" value="tRNA-guanine transglycosylase"/>
    <property type="match status" value="1"/>
</dbReference>
<dbReference type="GO" id="GO:0002099">
    <property type="term" value="P:tRNA wobble guanine modification"/>
    <property type="evidence" value="ECO:0007669"/>
    <property type="project" value="TreeGrafter"/>
</dbReference>
<evidence type="ECO:0000256" key="2">
    <source>
        <dbReference type="ARBA" id="ARBA00022676"/>
    </source>
</evidence>
<dbReference type="Pfam" id="PF01702">
    <property type="entry name" value="TGT"/>
    <property type="match status" value="1"/>
</dbReference>
<dbReference type="CDD" id="cd21149">
    <property type="entry name" value="PUA_archaeosine_TGT"/>
    <property type="match status" value="1"/>
</dbReference>
<dbReference type="Gene3D" id="2.30.130.10">
    <property type="entry name" value="PUA domain"/>
    <property type="match status" value="1"/>
</dbReference>
<protein>
    <submittedName>
        <fullName evidence="8">Archaeosine tRNA-ribosyltransferase (Tgt, QTRT1)</fullName>
        <ecNumber evidence="8">2.4.2.29</ecNumber>
    </submittedName>
</protein>
<dbReference type="NCBIfam" id="TIGR00449">
    <property type="entry name" value="tgt_general"/>
    <property type="match status" value="1"/>
</dbReference>
<evidence type="ECO:0000259" key="7">
    <source>
        <dbReference type="SMART" id="SM00359"/>
    </source>
</evidence>
<reference evidence="8" key="1">
    <citation type="journal article" date="2014" name="Genome Biol. Evol.">
        <title>Pangenome evidence for extensive interdomain horizontal transfer affecting lineage core and shell genes in uncultured planktonic thaumarchaeota and euryarchaeota.</title>
        <authorList>
            <person name="Deschamps P."/>
            <person name="Zivanovic Y."/>
            <person name="Moreira D."/>
            <person name="Rodriguez-Valera F."/>
            <person name="Lopez-Garcia P."/>
        </authorList>
    </citation>
    <scope>NUCLEOTIDE SEQUENCE</scope>
</reference>
<keyword evidence="5" id="KW-0479">Metal-binding</keyword>
<dbReference type="InterPro" id="IPR004804">
    <property type="entry name" value="TgtA"/>
</dbReference>
<dbReference type="SMART" id="SM00359">
    <property type="entry name" value="PUA"/>
    <property type="match status" value="1"/>
</dbReference>
<dbReference type="GO" id="GO:0046872">
    <property type="term" value="F:metal ion binding"/>
    <property type="evidence" value="ECO:0007669"/>
    <property type="project" value="UniProtKB-KW"/>
</dbReference>
<dbReference type="InterPro" id="IPR050076">
    <property type="entry name" value="ArchSynthase1/Queuine_TRR"/>
</dbReference>
<dbReference type="UniPathway" id="UPA00393"/>
<dbReference type="EC" id="2.4.2.29" evidence="8"/>
<dbReference type="GO" id="GO:0003723">
    <property type="term" value="F:RNA binding"/>
    <property type="evidence" value="ECO:0007669"/>
    <property type="project" value="InterPro"/>
</dbReference>
<dbReference type="InterPro" id="IPR002616">
    <property type="entry name" value="tRNA_ribo_trans-like"/>
</dbReference>
<dbReference type="InterPro" id="IPR038250">
    <property type="entry name" value="TGT_C2_sf"/>
</dbReference>
<dbReference type="PANTHER" id="PTHR46499:SF1">
    <property type="entry name" value="QUEUINE TRNA-RIBOSYLTRANSFERASE"/>
    <property type="match status" value="1"/>
</dbReference>
<keyword evidence="6" id="KW-0862">Zinc</keyword>
<dbReference type="Pfam" id="PF14810">
    <property type="entry name" value="TGT_C2"/>
    <property type="match status" value="1"/>
</dbReference>
<dbReference type="InterPro" id="IPR036974">
    <property type="entry name" value="PUA_sf"/>
</dbReference>
<dbReference type="Gene3D" id="3.20.20.105">
    <property type="entry name" value="Queuine tRNA-ribosyltransferase-like"/>
    <property type="match status" value="1"/>
</dbReference>
<keyword evidence="4" id="KW-0819">tRNA processing</keyword>
<comment type="pathway">
    <text evidence="1">tRNA modification; archaeosine-tRNA biosynthesis.</text>
</comment>
<keyword evidence="3 8" id="KW-0808">Transferase</keyword>
<dbReference type="SUPFAM" id="SSF88802">
    <property type="entry name" value="Pre-PUA domain"/>
    <property type="match status" value="1"/>
</dbReference>
<gene>
    <name evidence="8" type="primary">QTRT1</name>
    <name evidence="8" type="synonym">tgt</name>
</gene>
<dbReference type="InterPro" id="IPR002478">
    <property type="entry name" value="PUA"/>
</dbReference>
<dbReference type="PROSITE" id="PS50890">
    <property type="entry name" value="PUA"/>
    <property type="match status" value="1"/>
</dbReference>
<dbReference type="InterPro" id="IPR029402">
    <property type="entry name" value="TGT_C2"/>
</dbReference>
<dbReference type="GO" id="GO:0016763">
    <property type="term" value="F:pentosyltransferase activity"/>
    <property type="evidence" value="ECO:0007669"/>
    <property type="project" value="InterPro"/>
</dbReference>
<dbReference type="GO" id="GO:0005737">
    <property type="term" value="C:cytoplasm"/>
    <property type="evidence" value="ECO:0007669"/>
    <property type="project" value="TreeGrafter"/>
</dbReference>